<dbReference type="EMBL" id="JACHOU010000003">
    <property type="protein sequence ID" value="MBB6354353.1"/>
    <property type="molecule type" value="Genomic_DNA"/>
</dbReference>
<dbReference type="SMART" id="SM00422">
    <property type="entry name" value="HTH_MERR"/>
    <property type="match status" value="1"/>
</dbReference>
<keyword evidence="5" id="KW-1185">Reference proteome</keyword>
<keyword evidence="1 4" id="KW-0238">DNA-binding</keyword>
<accession>A0A7X0F7H1</accession>
<feature type="coiled-coil region" evidence="2">
    <location>
        <begin position="97"/>
        <end position="124"/>
    </location>
</feature>
<feature type="domain" description="HTH merR-type" evidence="3">
    <location>
        <begin position="22"/>
        <end position="89"/>
    </location>
</feature>
<dbReference type="Pfam" id="PF13411">
    <property type="entry name" value="MerR_1"/>
    <property type="match status" value="1"/>
</dbReference>
<dbReference type="InterPro" id="IPR047057">
    <property type="entry name" value="MerR_fam"/>
</dbReference>
<keyword evidence="2" id="KW-0175">Coiled coil</keyword>
<dbReference type="PANTHER" id="PTHR30204">
    <property type="entry name" value="REDOX-CYCLING DRUG-SENSING TRANSCRIPTIONAL ACTIVATOR SOXR"/>
    <property type="match status" value="1"/>
</dbReference>
<dbReference type="PRINTS" id="PR00040">
    <property type="entry name" value="HTHMERR"/>
</dbReference>
<dbReference type="PANTHER" id="PTHR30204:SF58">
    <property type="entry name" value="HTH-TYPE TRANSCRIPTIONAL REGULATOR YFMP"/>
    <property type="match status" value="1"/>
</dbReference>
<name>A0A7X0F7H1_9HYPH</name>
<protein>
    <submittedName>
        <fullName evidence="4">DNA-binding transcriptional MerR regulator</fullName>
    </submittedName>
</protein>
<dbReference type="Proteomes" id="UP000536262">
    <property type="component" value="Unassembled WGS sequence"/>
</dbReference>
<evidence type="ECO:0000256" key="2">
    <source>
        <dbReference type="SAM" id="Coils"/>
    </source>
</evidence>
<dbReference type="AlphaFoldDB" id="A0A7X0F7H1"/>
<proteinExistence type="predicted"/>
<dbReference type="CDD" id="cd04776">
    <property type="entry name" value="HTH_GnyR"/>
    <property type="match status" value="1"/>
</dbReference>
<gene>
    <name evidence="4" type="ORF">GGR00_002127</name>
</gene>
<dbReference type="GO" id="GO:0003700">
    <property type="term" value="F:DNA-binding transcription factor activity"/>
    <property type="evidence" value="ECO:0007669"/>
    <property type="project" value="InterPro"/>
</dbReference>
<evidence type="ECO:0000256" key="1">
    <source>
        <dbReference type="ARBA" id="ARBA00023125"/>
    </source>
</evidence>
<evidence type="ECO:0000313" key="5">
    <source>
        <dbReference type="Proteomes" id="UP000536262"/>
    </source>
</evidence>
<organism evidence="4 5">
    <name type="scientific">Aminobacter aganoensis</name>
    <dbReference type="NCBI Taxonomy" id="83264"/>
    <lineage>
        <taxon>Bacteria</taxon>
        <taxon>Pseudomonadati</taxon>
        <taxon>Pseudomonadota</taxon>
        <taxon>Alphaproteobacteria</taxon>
        <taxon>Hyphomicrobiales</taxon>
        <taxon>Phyllobacteriaceae</taxon>
        <taxon>Aminobacter</taxon>
    </lineage>
</organism>
<evidence type="ECO:0000313" key="4">
    <source>
        <dbReference type="EMBL" id="MBB6354353.1"/>
    </source>
</evidence>
<sequence length="151" mass="17106">MMKLVSVADVAANENNLSGEDYVRIGEMAKKYGVTLRTLRFYEDKGLLNPKREGATRLYTRRDRARLKLILLGRKVGFSLRDVKQMIDLYDPTGTNAKQLRLTLDKSDKQLGRLQKQRQLLDEAIGELNNHMTVVRQLLAERTATQASAAG</sequence>
<dbReference type="SUPFAM" id="SSF46955">
    <property type="entry name" value="Putative DNA-binding domain"/>
    <property type="match status" value="1"/>
</dbReference>
<dbReference type="Gene3D" id="1.10.1660.10">
    <property type="match status" value="1"/>
</dbReference>
<evidence type="ECO:0000259" key="3">
    <source>
        <dbReference type="PROSITE" id="PS50937"/>
    </source>
</evidence>
<dbReference type="InterPro" id="IPR009061">
    <property type="entry name" value="DNA-bd_dom_put_sf"/>
</dbReference>
<reference evidence="4 5" key="1">
    <citation type="submission" date="2020-08" db="EMBL/GenBank/DDBJ databases">
        <title>Genomic Encyclopedia of Type Strains, Phase IV (KMG-IV): sequencing the most valuable type-strain genomes for metagenomic binning, comparative biology and taxonomic classification.</title>
        <authorList>
            <person name="Goeker M."/>
        </authorList>
    </citation>
    <scope>NUCLEOTIDE SEQUENCE [LARGE SCALE GENOMIC DNA]</scope>
    <source>
        <strain evidence="4 5">DSM 7051</strain>
    </source>
</reference>
<dbReference type="InterPro" id="IPR000551">
    <property type="entry name" value="MerR-type_HTH_dom"/>
</dbReference>
<comment type="caution">
    <text evidence="4">The sequence shown here is derived from an EMBL/GenBank/DDBJ whole genome shotgun (WGS) entry which is preliminary data.</text>
</comment>
<dbReference type="GO" id="GO:0003677">
    <property type="term" value="F:DNA binding"/>
    <property type="evidence" value="ECO:0007669"/>
    <property type="project" value="UniProtKB-KW"/>
</dbReference>
<dbReference type="PROSITE" id="PS50937">
    <property type="entry name" value="HTH_MERR_2"/>
    <property type="match status" value="1"/>
</dbReference>